<evidence type="ECO:0000256" key="2">
    <source>
        <dbReference type="ARBA" id="ARBA00022729"/>
    </source>
</evidence>
<comment type="similarity">
    <text evidence="1">Belongs to the protein disulfide isomerase family.</text>
</comment>
<dbReference type="OrthoDB" id="72053at2759"/>
<keyword evidence="7" id="KW-1185">Reference proteome</keyword>
<organism evidence="5">
    <name type="scientific">Giardia muris</name>
    <dbReference type="NCBI Taxonomy" id="5742"/>
    <lineage>
        <taxon>Eukaryota</taxon>
        <taxon>Metamonada</taxon>
        <taxon>Diplomonadida</taxon>
        <taxon>Hexamitidae</taxon>
        <taxon>Giardiinae</taxon>
        <taxon>Giardia</taxon>
    </lineage>
</organism>
<evidence type="ECO:0000256" key="3">
    <source>
        <dbReference type="SAM" id="SignalP"/>
    </source>
</evidence>
<dbReference type="PANTHER" id="PTHR45672">
    <property type="entry name" value="PROTEIN DISULFIDE-ISOMERASE C17H9.14C-RELATED"/>
    <property type="match status" value="1"/>
</dbReference>
<dbReference type="GO" id="GO:0005783">
    <property type="term" value="C:endoplasmic reticulum"/>
    <property type="evidence" value="ECO:0007669"/>
    <property type="project" value="TreeGrafter"/>
</dbReference>
<dbReference type="PRINTS" id="PR00421">
    <property type="entry name" value="THIOREDOXIN"/>
</dbReference>
<dbReference type="InterPro" id="IPR017937">
    <property type="entry name" value="Thioredoxin_CS"/>
</dbReference>
<dbReference type="InterPro" id="IPR051063">
    <property type="entry name" value="PDI"/>
</dbReference>
<dbReference type="EMBL" id="VDLU01000001">
    <property type="protein sequence ID" value="TNJ30253.1"/>
    <property type="molecule type" value="Genomic_DNA"/>
</dbReference>
<evidence type="ECO:0000259" key="4">
    <source>
        <dbReference type="PROSITE" id="PS51352"/>
    </source>
</evidence>
<sequence length="115" mass="12515">MFGLILVASALSAVVDITSSFKEEIAKGKPTFVKFFAPWCGHCKNLAPTYVELSDVGVAGVTIAEVDCTVAREICQEEGVRGYPTLRFYKGGEFVEAYSGPRDLESLKAFIEAKK</sequence>
<accession>A0A3Q8H4V5</accession>
<keyword evidence="2 3" id="KW-0732">Signal</keyword>
<dbReference type="AlphaFoldDB" id="A0A3Q8H4V5"/>
<feature type="chain" id="PRO_5033391217" evidence="3">
    <location>
        <begin position="21"/>
        <end position="115"/>
    </location>
</feature>
<evidence type="ECO:0000313" key="6">
    <source>
        <dbReference type="EMBL" id="TNJ30253.1"/>
    </source>
</evidence>
<evidence type="ECO:0000313" key="5">
    <source>
        <dbReference type="EMBL" id="AXQ17144.1"/>
    </source>
</evidence>
<dbReference type="VEuPathDB" id="GiardiaDB:GMRT_14208"/>
<feature type="domain" description="Thioredoxin" evidence="4">
    <location>
        <begin position="1"/>
        <end position="115"/>
    </location>
</feature>
<dbReference type="InterPro" id="IPR013766">
    <property type="entry name" value="Thioredoxin_domain"/>
</dbReference>
<dbReference type="EMBL" id="MG708260">
    <property type="protein sequence ID" value="AXQ17144.1"/>
    <property type="molecule type" value="Genomic_DNA"/>
</dbReference>
<dbReference type="PROSITE" id="PS51352">
    <property type="entry name" value="THIOREDOXIN_2"/>
    <property type="match status" value="1"/>
</dbReference>
<reference evidence="5" key="1">
    <citation type="submission" date="2017-12" db="EMBL/GenBank/DDBJ databases">
        <title>Evolution of oxygen defenses in diplomonads: an ancestral core extended with laterally acquired functions.</title>
        <authorList>
            <person name="Jimenez-Gonzalez A."/>
            <person name="Xu F."/>
            <person name="Andersson J.O."/>
        </authorList>
    </citation>
    <scope>NUCLEOTIDE SEQUENCE</scope>
</reference>
<dbReference type="Proteomes" id="UP000315496">
    <property type="component" value="Chromosome 1"/>
</dbReference>
<dbReference type="Gene3D" id="3.40.30.10">
    <property type="entry name" value="Glutaredoxin"/>
    <property type="match status" value="1"/>
</dbReference>
<reference evidence="6 7" key="2">
    <citation type="submission" date="2019-05" db="EMBL/GenBank/DDBJ databases">
        <title>The compact genome of Giardia muris reveals important steps in the evolution of intestinal protozoan parasites.</title>
        <authorList>
            <person name="Xu F."/>
            <person name="Jimenez-Gonzalez A."/>
            <person name="Einarsson E."/>
            <person name="Astvaldsson A."/>
            <person name="Peirasmaki D."/>
            <person name="Eckmann L."/>
            <person name="Andersson J.O."/>
            <person name="Svard S.G."/>
            <person name="Jerlstrom-Hultqvist J."/>
        </authorList>
    </citation>
    <scope>NUCLEOTIDE SEQUENCE [LARGE SCALE GENOMIC DNA]</scope>
    <source>
        <strain evidence="6 7">Roberts-Thomson</strain>
    </source>
</reference>
<dbReference type="PROSITE" id="PS00194">
    <property type="entry name" value="THIOREDOXIN_1"/>
    <property type="match status" value="1"/>
</dbReference>
<proteinExistence type="inferred from homology"/>
<protein>
    <submittedName>
        <fullName evidence="6">Protein disulfide isomerase PDI5</fullName>
    </submittedName>
    <submittedName>
        <fullName evidence="5">Thioredoxin (Protein disulfide isomerase)</fullName>
    </submittedName>
</protein>
<dbReference type="InterPro" id="IPR036249">
    <property type="entry name" value="Thioredoxin-like_sf"/>
</dbReference>
<dbReference type="PANTHER" id="PTHR45672:SF3">
    <property type="entry name" value="THIOREDOXIN DOMAIN-CONTAINING PROTEIN 5"/>
    <property type="match status" value="1"/>
</dbReference>
<dbReference type="Pfam" id="PF00085">
    <property type="entry name" value="Thioredoxin"/>
    <property type="match status" value="1"/>
</dbReference>
<dbReference type="GO" id="GO:0006457">
    <property type="term" value="P:protein folding"/>
    <property type="evidence" value="ECO:0007669"/>
    <property type="project" value="TreeGrafter"/>
</dbReference>
<evidence type="ECO:0000313" key="7">
    <source>
        <dbReference type="Proteomes" id="UP000315496"/>
    </source>
</evidence>
<keyword evidence="5" id="KW-0413">Isomerase</keyword>
<dbReference type="SUPFAM" id="SSF52833">
    <property type="entry name" value="Thioredoxin-like"/>
    <property type="match status" value="1"/>
</dbReference>
<feature type="signal peptide" evidence="3">
    <location>
        <begin position="1"/>
        <end position="20"/>
    </location>
</feature>
<gene>
    <name evidence="5" type="ORF">GM_14208</name>
    <name evidence="6" type="ORF">GMRT_14208</name>
</gene>
<evidence type="ECO:0000256" key="1">
    <source>
        <dbReference type="ARBA" id="ARBA00006347"/>
    </source>
</evidence>
<name>A0A3Q8H4V5_GIAMU</name>
<dbReference type="GO" id="GO:0003756">
    <property type="term" value="F:protein disulfide isomerase activity"/>
    <property type="evidence" value="ECO:0007669"/>
    <property type="project" value="TreeGrafter"/>
</dbReference>